<dbReference type="AlphaFoldDB" id="A0A328PBH8"/>
<accession>A0A328PBH8</accession>
<name>A0A328PBH8_9GAMM</name>
<sequence>MDEEFTEPRFASRGRAYVYVLPCRDEDLLKIGFSREPLQRFRTLHRRFFEFFDLERGLLVEVDRVAHARRIERLFLTSWIEQRAPAPLVVPASAAGHTEWYRGIGDEVTSLAHQLARDEGLTLHHPLRPWLAAQLSQRADALYDWSERMLAEASLEREHAGLPGSGPMELALLDTLAMCEATGLPLTDLLPESVVEWYRYGPHRGLYAP</sequence>
<feature type="domain" description="Bacteriophage T5 Orf172 DNA-binding" evidence="1">
    <location>
        <begin position="17"/>
        <end position="108"/>
    </location>
</feature>
<organism evidence="2 3">
    <name type="scientific">Dyella jiangningensis</name>
    <dbReference type="NCBI Taxonomy" id="1379159"/>
    <lineage>
        <taxon>Bacteria</taxon>
        <taxon>Pseudomonadati</taxon>
        <taxon>Pseudomonadota</taxon>
        <taxon>Gammaproteobacteria</taxon>
        <taxon>Lysobacterales</taxon>
        <taxon>Rhodanobacteraceae</taxon>
        <taxon>Dyella</taxon>
    </lineage>
</organism>
<evidence type="ECO:0000313" key="2">
    <source>
        <dbReference type="EMBL" id="RAO77464.1"/>
    </source>
</evidence>
<evidence type="ECO:0000259" key="1">
    <source>
        <dbReference type="Pfam" id="PF10544"/>
    </source>
</evidence>
<keyword evidence="3" id="KW-1185">Reference proteome</keyword>
<dbReference type="Pfam" id="PF10544">
    <property type="entry name" value="T5orf172"/>
    <property type="match status" value="1"/>
</dbReference>
<proteinExistence type="predicted"/>
<comment type="caution">
    <text evidence="2">The sequence shown here is derived from an EMBL/GenBank/DDBJ whole genome shotgun (WGS) entry which is preliminary data.</text>
</comment>
<evidence type="ECO:0000313" key="3">
    <source>
        <dbReference type="Proteomes" id="UP000248926"/>
    </source>
</evidence>
<dbReference type="OrthoDB" id="5995845at2"/>
<dbReference type="EMBL" id="NFZS01000001">
    <property type="protein sequence ID" value="RAO77464.1"/>
    <property type="molecule type" value="Genomic_DNA"/>
</dbReference>
<reference evidence="2 3" key="1">
    <citation type="journal article" date="2018" name="Genet. Mol. Biol.">
        <title>The genome sequence of Dyella jiangningensis FCAV SCS01 from a lignocellulose-decomposing microbial consortium metagenome reveals potential for biotechnological applications.</title>
        <authorList>
            <person name="Desiderato J.G."/>
            <person name="Alvarenga D.O."/>
            <person name="Constancio M.T.L."/>
            <person name="Alves L.M.C."/>
            <person name="Varani A.M."/>
        </authorList>
    </citation>
    <scope>NUCLEOTIDE SEQUENCE [LARGE SCALE GENOMIC DNA]</scope>
    <source>
        <strain evidence="2 3">FCAV SCS01</strain>
    </source>
</reference>
<dbReference type="InterPro" id="IPR018306">
    <property type="entry name" value="Phage_T5_Orf172_DNA-bd"/>
</dbReference>
<protein>
    <recommendedName>
        <fullName evidence="1">Bacteriophage T5 Orf172 DNA-binding domain-containing protein</fullName>
    </recommendedName>
</protein>
<dbReference type="RefSeq" id="WP_111981491.1">
    <property type="nucleotide sequence ID" value="NZ_NFZS01000001.1"/>
</dbReference>
<gene>
    <name evidence="2" type="ORF">CA260_06190</name>
</gene>
<dbReference type="Proteomes" id="UP000248926">
    <property type="component" value="Unassembled WGS sequence"/>
</dbReference>